<evidence type="ECO:0000313" key="8">
    <source>
        <dbReference type="Proteomes" id="UP000664385"/>
    </source>
</evidence>
<keyword evidence="4 6" id="KW-0413">Isomerase</keyword>
<sequence>MRKTDTTINPALSRVISETGHTDLIVVTDAGLPIPPGAERIDLAYRPGAPAFLDVLDTVLAEMVVEGATVSAEVAEISPHVLDALRERLPGIEIELVPHIEFKKRTADARAFVRSGEFTPYANVILHAGVAYGAPS</sequence>
<gene>
    <name evidence="6 7" type="primary">rbsD</name>
    <name evidence="7" type="ORF">JF543_00510</name>
</gene>
<dbReference type="InterPro" id="IPR007721">
    <property type="entry name" value="RbsD_FucU"/>
</dbReference>
<dbReference type="GO" id="GO:0016872">
    <property type="term" value="F:intramolecular lyase activity"/>
    <property type="evidence" value="ECO:0007669"/>
    <property type="project" value="UniProtKB-UniRule"/>
</dbReference>
<dbReference type="HAMAP" id="MF_01661">
    <property type="entry name" value="D_rib_pyranase"/>
    <property type="match status" value="1"/>
</dbReference>
<comment type="function">
    <text evidence="6">Catalyzes the interconversion of beta-pyran and beta-furan forms of D-ribose.</text>
</comment>
<dbReference type="SUPFAM" id="SSF102546">
    <property type="entry name" value="RbsD-like"/>
    <property type="match status" value="1"/>
</dbReference>
<proteinExistence type="inferred from homology"/>
<reference evidence="7" key="1">
    <citation type="submission" date="2020-12" db="EMBL/GenBank/DDBJ databases">
        <title>PHA producing bacteria isolated from mangrove.</title>
        <authorList>
            <person name="Zheng W."/>
            <person name="Yu S."/>
            <person name="Huang Y."/>
        </authorList>
    </citation>
    <scope>NUCLEOTIDE SEQUENCE</scope>
    <source>
        <strain evidence="7">GN8-5</strain>
    </source>
</reference>
<evidence type="ECO:0000256" key="3">
    <source>
        <dbReference type="ARBA" id="ARBA00022490"/>
    </source>
</evidence>
<keyword evidence="5 6" id="KW-0119">Carbohydrate metabolism</keyword>
<dbReference type="RefSeq" id="WP_206822434.1">
    <property type="nucleotide sequence ID" value="NZ_CP063379.1"/>
</dbReference>
<dbReference type="PANTHER" id="PTHR37831">
    <property type="entry name" value="D-RIBOSE PYRANASE"/>
    <property type="match status" value="1"/>
</dbReference>
<comment type="subcellular location">
    <subcellularLocation>
        <location evidence="6">Cytoplasm</location>
    </subcellularLocation>
</comment>
<protein>
    <recommendedName>
        <fullName evidence="2 6">D-ribose pyranase</fullName>
        <ecNumber evidence="2 6">5.4.99.62</ecNumber>
    </recommendedName>
</protein>
<comment type="caution">
    <text evidence="7">The sequence shown here is derived from an EMBL/GenBank/DDBJ whole genome shotgun (WGS) entry which is preliminary data.</text>
</comment>
<organism evidence="7 8">
    <name type="scientific">Microbacterium esteraromaticum</name>
    <dbReference type="NCBI Taxonomy" id="57043"/>
    <lineage>
        <taxon>Bacteria</taxon>
        <taxon>Bacillati</taxon>
        <taxon>Actinomycetota</taxon>
        <taxon>Actinomycetes</taxon>
        <taxon>Micrococcales</taxon>
        <taxon>Microbacteriaceae</taxon>
        <taxon>Microbacterium</taxon>
    </lineage>
</organism>
<dbReference type="GO" id="GO:0019303">
    <property type="term" value="P:D-ribose catabolic process"/>
    <property type="evidence" value="ECO:0007669"/>
    <property type="project" value="UniProtKB-UniRule"/>
</dbReference>
<evidence type="ECO:0000256" key="2">
    <source>
        <dbReference type="ARBA" id="ARBA00012862"/>
    </source>
</evidence>
<dbReference type="NCBIfam" id="NF008761">
    <property type="entry name" value="PRK11797.1"/>
    <property type="match status" value="1"/>
</dbReference>
<evidence type="ECO:0000256" key="1">
    <source>
        <dbReference type="ARBA" id="ARBA00000223"/>
    </source>
</evidence>
<dbReference type="GO" id="GO:0005829">
    <property type="term" value="C:cytosol"/>
    <property type="evidence" value="ECO:0007669"/>
    <property type="project" value="TreeGrafter"/>
</dbReference>
<comment type="catalytic activity">
    <reaction evidence="1 6">
        <text>beta-D-ribopyranose = beta-D-ribofuranose</text>
        <dbReference type="Rhea" id="RHEA:25432"/>
        <dbReference type="ChEBI" id="CHEBI:27476"/>
        <dbReference type="ChEBI" id="CHEBI:47002"/>
        <dbReference type="EC" id="5.4.99.62"/>
    </reaction>
</comment>
<feature type="active site" description="Proton donor" evidence="6">
    <location>
        <position position="21"/>
    </location>
</feature>
<dbReference type="Pfam" id="PF05025">
    <property type="entry name" value="RbsD_FucU"/>
    <property type="match status" value="1"/>
</dbReference>
<dbReference type="Proteomes" id="UP000664385">
    <property type="component" value="Unassembled WGS sequence"/>
</dbReference>
<feature type="binding site" evidence="6">
    <location>
        <position position="99"/>
    </location>
    <ligand>
        <name>substrate</name>
    </ligand>
</feature>
<comment type="similarity">
    <text evidence="6">Belongs to the RbsD / FucU family. RbsD subfamily.</text>
</comment>
<evidence type="ECO:0000256" key="4">
    <source>
        <dbReference type="ARBA" id="ARBA00023235"/>
    </source>
</evidence>
<dbReference type="EC" id="5.4.99.62" evidence="2 6"/>
<dbReference type="GO" id="GO:0048029">
    <property type="term" value="F:monosaccharide binding"/>
    <property type="evidence" value="ECO:0007669"/>
    <property type="project" value="InterPro"/>
</dbReference>
<evidence type="ECO:0000256" key="5">
    <source>
        <dbReference type="ARBA" id="ARBA00023277"/>
    </source>
</evidence>
<dbReference type="PANTHER" id="PTHR37831:SF1">
    <property type="entry name" value="D-RIBOSE PYRANASE"/>
    <property type="match status" value="1"/>
</dbReference>
<dbReference type="InterPro" id="IPR023750">
    <property type="entry name" value="RbsD-like_sf"/>
</dbReference>
<accession>A0A939DT73</accession>
<comment type="pathway">
    <text evidence="6">Carbohydrate metabolism; D-ribose degradation; D-ribose 5-phosphate from beta-D-ribopyranose: step 1/2.</text>
</comment>
<feature type="binding site" evidence="6">
    <location>
        <position position="29"/>
    </location>
    <ligand>
        <name>substrate</name>
    </ligand>
</feature>
<dbReference type="Gene3D" id="3.40.1650.10">
    <property type="entry name" value="RbsD-like domain"/>
    <property type="match status" value="1"/>
</dbReference>
<comment type="subunit">
    <text evidence="6">Homodecamer.</text>
</comment>
<keyword evidence="3 6" id="KW-0963">Cytoplasm</keyword>
<evidence type="ECO:0000256" key="6">
    <source>
        <dbReference type="HAMAP-Rule" id="MF_01661"/>
    </source>
</evidence>
<evidence type="ECO:0000313" key="7">
    <source>
        <dbReference type="EMBL" id="MBN8204435.1"/>
    </source>
</evidence>
<dbReference type="EMBL" id="JAEMWU010000001">
    <property type="protein sequence ID" value="MBN8204435.1"/>
    <property type="molecule type" value="Genomic_DNA"/>
</dbReference>
<dbReference type="AlphaFoldDB" id="A0A939DT73"/>
<feature type="binding site" evidence="6">
    <location>
        <begin position="121"/>
        <end position="123"/>
    </location>
    <ligand>
        <name>substrate</name>
    </ligand>
</feature>
<dbReference type="GO" id="GO:0062193">
    <property type="term" value="F:D-ribose pyranase activity"/>
    <property type="evidence" value="ECO:0007669"/>
    <property type="project" value="UniProtKB-EC"/>
</dbReference>
<name>A0A939DT73_9MICO</name>
<dbReference type="InterPro" id="IPR023064">
    <property type="entry name" value="D-ribose_pyranase"/>
</dbReference>